<reference evidence="2" key="1">
    <citation type="journal article" date="2015" name="Nature">
        <title>Complex archaea that bridge the gap between prokaryotes and eukaryotes.</title>
        <authorList>
            <person name="Spang A."/>
            <person name="Saw J.H."/>
            <person name="Jorgensen S.L."/>
            <person name="Zaremba-Niedzwiedzka K."/>
            <person name="Martijn J."/>
            <person name="Lind A.E."/>
            <person name="van Eijk R."/>
            <person name="Schleper C."/>
            <person name="Guy L."/>
            <person name="Ettema T.J."/>
        </authorList>
    </citation>
    <scope>NUCLEOTIDE SEQUENCE</scope>
</reference>
<gene>
    <name evidence="2" type="ORF">LCGC14_2890810</name>
</gene>
<dbReference type="EMBL" id="LAZR01070435">
    <property type="protein sequence ID" value="KKK40980.1"/>
    <property type="molecule type" value="Genomic_DNA"/>
</dbReference>
<evidence type="ECO:0000313" key="2">
    <source>
        <dbReference type="EMBL" id="KKK40980.1"/>
    </source>
</evidence>
<dbReference type="Gene3D" id="1.10.10.60">
    <property type="entry name" value="Homeodomain-like"/>
    <property type="match status" value="1"/>
</dbReference>
<proteinExistence type="predicted"/>
<organism evidence="2">
    <name type="scientific">marine sediment metagenome</name>
    <dbReference type="NCBI Taxonomy" id="412755"/>
    <lineage>
        <taxon>unclassified sequences</taxon>
        <taxon>metagenomes</taxon>
        <taxon>ecological metagenomes</taxon>
    </lineage>
</organism>
<protein>
    <submittedName>
        <fullName evidence="2">Uncharacterized protein</fullName>
    </submittedName>
</protein>
<name>A0A0F8VYK5_9ZZZZ</name>
<dbReference type="Pfam" id="PF13384">
    <property type="entry name" value="HTH_23"/>
    <property type="match status" value="1"/>
</dbReference>
<feature type="coiled-coil region" evidence="1">
    <location>
        <begin position="87"/>
        <end position="118"/>
    </location>
</feature>
<evidence type="ECO:0000256" key="1">
    <source>
        <dbReference type="SAM" id="Coils"/>
    </source>
</evidence>
<comment type="caution">
    <text evidence="2">The sequence shown here is derived from an EMBL/GenBank/DDBJ whole genome shotgun (WGS) entry which is preliminary data.</text>
</comment>
<dbReference type="AlphaFoldDB" id="A0A0F8VYK5"/>
<keyword evidence="1" id="KW-0175">Coiled coil</keyword>
<sequence length="123" mass="14372">MSKKIWTKEKIDVLKMYLDVGATYGEIAQKLGLTYDQVEHTVRRYRLKPKTITINPNKVKPKDRDKIIISSLKNKLSNVVPYPPSKQDKLDKKAKQVIEEAEKINKESDELLDRTEGLFEWIK</sequence>
<accession>A0A0F8VYK5</accession>